<dbReference type="Proteomes" id="UP000634476">
    <property type="component" value="Unassembled WGS sequence"/>
</dbReference>
<proteinExistence type="predicted"/>
<evidence type="ECO:0000313" key="4">
    <source>
        <dbReference type="Proteomes" id="UP000634476"/>
    </source>
</evidence>
<dbReference type="AlphaFoldDB" id="A0A8J3SWD8"/>
<feature type="transmembrane region" description="Helical" evidence="2">
    <location>
        <begin position="78"/>
        <end position="97"/>
    </location>
</feature>
<feature type="transmembrane region" description="Helical" evidence="2">
    <location>
        <begin position="39"/>
        <end position="58"/>
    </location>
</feature>
<gene>
    <name evidence="3" type="ORF">Pta02_20260</name>
</gene>
<sequence length="179" mass="18130">MTFEQIPWLALCAGLTGVGLVMSVMLLRRRGAAAGLRMAAWSLLPVAAYLTGALPTLWQIGTAVTGFVTGLVLNPMVWAGVAVAGLSLVLFLVSGVLRGRRLASARATAPAAAPAATAKPARPAVPSGQGAAGPSGQGTAVTQPLPQRTPGAAPRPGAKKSDDDDFSDIEAILKRRGIG</sequence>
<name>A0A8J3SWD8_9ACTN</name>
<feature type="compositionally biased region" description="Low complexity" evidence="1">
    <location>
        <begin position="113"/>
        <end position="129"/>
    </location>
</feature>
<keyword evidence="4" id="KW-1185">Reference proteome</keyword>
<keyword evidence="2" id="KW-1133">Transmembrane helix</keyword>
<protein>
    <recommendedName>
        <fullName evidence="5">Cellulose synthase</fullName>
    </recommendedName>
</protein>
<dbReference type="RefSeq" id="WP_203874448.1">
    <property type="nucleotide sequence ID" value="NZ_BOOK01000013.1"/>
</dbReference>
<organism evidence="3 4">
    <name type="scientific">Planobispora takensis</name>
    <dbReference type="NCBI Taxonomy" id="1367882"/>
    <lineage>
        <taxon>Bacteria</taxon>
        <taxon>Bacillati</taxon>
        <taxon>Actinomycetota</taxon>
        <taxon>Actinomycetes</taxon>
        <taxon>Streptosporangiales</taxon>
        <taxon>Streptosporangiaceae</taxon>
        <taxon>Planobispora</taxon>
    </lineage>
</organism>
<accession>A0A8J3SWD8</accession>
<reference evidence="3" key="1">
    <citation type="submission" date="2021-01" db="EMBL/GenBank/DDBJ databases">
        <title>Whole genome shotgun sequence of Planobispora takensis NBRC 109077.</title>
        <authorList>
            <person name="Komaki H."/>
            <person name="Tamura T."/>
        </authorList>
    </citation>
    <scope>NUCLEOTIDE SEQUENCE</scope>
    <source>
        <strain evidence="3">NBRC 109077</strain>
    </source>
</reference>
<evidence type="ECO:0000313" key="3">
    <source>
        <dbReference type="EMBL" id="GII00018.1"/>
    </source>
</evidence>
<feature type="region of interest" description="Disordered" evidence="1">
    <location>
        <begin position="113"/>
        <end position="167"/>
    </location>
</feature>
<keyword evidence="2" id="KW-0472">Membrane</keyword>
<evidence type="ECO:0000256" key="2">
    <source>
        <dbReference type="SAM" id="Phobius"/>
    </source>
</evidence>
<evidence type="ECO:0000256" key="1">
    <source>
        <dbReference type="SAM" id="MobiDB-lite"/>
    </source>
</evidence>
<keyword evidence="2" id="KW-0812">Transmembrane</keyword>
<comment type="caution">
    <text evidence="3">The sequence shown here is derived from an EMBL/GenBank/DDBJ whole genome shotgun (WGS) entry which is preliminary data.</text>
</comment>
<feature type="transmembrane region" description="Helical" evidence="2">
    <location>
        <begin position="6"/>
        <end position="27"/>
    </location>
</feature>
<dbReference type="EMBL" id="BOOK01000013">
    <property type="protein sequence ID" value="GII00018.1"/>
    <property type="molecule type" value="Genomic_DNA"/>
</dbReference>
<evidence type="ECO:0008006" key="5">
    <source>
        <dbReference type="Google" id="ProtNLM"/>
    </source>
</evidence>